<feature type="region of interest" description="Disordered" evidence="1">
    <location>
        <begin position="10"/>
        <end position="46"/>
    </location>
</feature>
<organism evidence="4">
    <name type="scientific">Schistocephalus solidus</name>
    <name type="common">Tapeworm</name>
    <dbReference type="NCBI Taxonomy" id="70667"/>
    <lineage>
        <taxon>Eukaryota</taxon>
        <taxon>Metazoa</taxon>
        <taxon>Spiralia</taxon>
        <taxon>Lophotrochozoa</taxon>
        <taxon>Platyhelminthes</taxon>
        <taxon>Cestoda</taxon>
        <taxon>Eucestoda</taxon>
        <taxon>Diphyllobothriidea</taxon>
        <taxon>Diphyllobothriidae</taxon>
        <taxon>Schistocephalus</taxon>
    </lineage>
</organism>
<gene>
    <name evidence="2" type="ORF">SSLN_LOCUS10494</name>
</gene>
<evidence type="ECO:0000313" key="2">
    <source>
        <dbReference type="EMBL" id="VDL96879.1"/>
    </source>
</evidence>
<evidence type="ECO:0000256" key="1">
    <source>
        <dbReference type="SAM" id="MobiDB-lite"/>
    </source>
</evidence>
<reference evidence="4" key="1">
    <citation type="submission" date="2016-06" db="UniProtKB">
        <authorList>
            <consortium name="WormBaseParasite"/>
        </authorList>
    </citation>
    <scope>IDENTIFICATION</scope>
</reference>
<protein>
    <submittedName>
        <fullName evidence="4">Secreted protein</fullName>
    </submittedName>
</protein>
<name>A0A183T1Z6_SCHSO</name>
<accession>A0A183T1Z6</accession>
<dbReference type="WBParaSite" id="SSLN_0001089901-mRNA-1">
    <property type="protein sequence ID" value="SSLN_0001089901-mRNA-1"/>
    <property type="gene ID" value="SSLN_0001089901"/>
</dbReference>
<keyword evidence="3" id="KW-1185">Reference proteome</keyword>
<sequence>MYRWLVGCDSSLSASCSPQTSADESDAPKTRRFHLPTPPPTHTHTEKSDLLLLLFRWGGGKTAPAGKLPFPFATTEIINQCLGDCGVTIWRLGPSWTLTCLPGDGLHSRMPQLSSFYIITRHYAAVYEGSGLDKTGRACPMN</sequence>
<evidence type="ECO:0000313" key="4">
    <source>
        <dbReference type="WBParaSite" id="SSLN_0001089901-mRNA-1"/>
    </source>
</evidence>
<feature type="compositionally biased region" description="Polar residues" evidence="1">
    <location>
        <begin position="10"/>
        <end position="22"/>
    </location>
</feature>
<reference evidence="2 3" key="2">
    <citation type="submission" date="2018-11" db="EMBL/GenBank/DDBJ databases">
        <authorList>
            <consortium name="Pathogen Informatics"/>
        </authorList>
    </citation>
    <scope>NUCLEOTIDE SEQUENCE [LARGE SCALE GENOMIC DNA]</scope>
    <source>
        <strain evidence="2 3">NST_G2</strain>
    </source>
</reference>
<dbReference type="AlphaFoldDB" id="A0A183T1Z6"/>
<dbReference type="EMBL" id="UYSU01035910">
    <property type="protein sequence ID" value="VDL96879.1"/>
    <property type="molecule type" value="Genomic_DNA"/>
</dbReference>
<dbReference type="Proteomes" id="UP000275846">
    <property type="component" value="Unassembled WGS sequence"/>
</dbReference>
<evidence type="ECO:0000313" key="3">
    <source>
        <dbReference type="Proteomes" id="UP000275846"/>
    </source>
</evidence>
<proteinExistence type="predicted"/>